<dbReference type="InterPro" id="IPR003736">
    <property type="entry name" value="PAAI_dom"/>
</dbReference>
<evidence type="ECO:0000256" key="3">
    <source>
        <dbReference type="ARBA" id="ARBA00023125"/>
    </source>
</evidence>
<keyword evidence="4" id="KW-0804">Transcription</keyword>
<dbReference type="SUPFAM" id="SSF48498">
    <property type="entry name" value="Tetracyclin repressor-like, C-terminal domain"/>
    <property type="match status" value="1"/>
</dbReference>
<name>A0A653EUD3_9MYCO</name>
<dbReference type="CDD" id="cd03443">
    <property type="entry name" value="PaaI_thioesterase"/>
    <property type="match status" value="1"/>
</dbReference>
<dbReference type="GO" id="GO:0003677">
    <property type="term" value="F:DNA binding"/>
    <property type="evidence" value="ECO:0007669"/>
    <property type="project" value="UniProtKB-UniRule"/>
</dbReference>
<dbReference type="GO" id="GO:0016289">
    <property type="term" value="F:acyl-CoA hydrolase activity"/>
    <property type="evidence" value="ECO:0007669"/>
    <property type="project" value="UniProtKB-ARBA"/>
</dbReference>
<keyword evidence="3 5" id="KW-0238">DNA-binding</keyword>
<dbReference type="SUPFAM" id="SSF46689">
    <property type="entry name" value="Homeodomain-like"/>
    <property type="match status" value="1"/>
</dbReference>
<dbReference type="InterPro" id="IPR029069">
    <property type="entry name" value="HotDog_dom_sf"/>
</dbReference>
<dbReference type="NCBIfam" id="TIGR00369">
    <property type="entry name" value="unchar_dom_1"/>
    <property type="match status" value="1"/>
</dbReference>
<protein>
    <submittedName>
        <fullName evidence="7">Esterase</fullName>
    </submittedName>
</protein>
<reference evidence="7" key="1">
    <citation type="submission" date="2019-05" db="EMBL/GenBank/DDBJ databases">
        <authorList>
            <person name="Naeem R."/>
            <person name="Antony C."/>
            <person name="Guan Q."/>
        </authorList>
    </citation>
    <scope>NUCLEOTIDE SEQUENCE</scope>
    <source>
        <strain evidence="7">2</strain>
    </source>
</reference>
<dbReference type="InterPro" id="IPR036271">
    <property type="entry name" value="Tet_transcr_reg_TetR-rel_C_sf"/>
</dbReference>
<evidence type="ECO:0000256" key="2">
    <source>
        <dbReference type="ARBA" id="ARBA00023015"/>
    </source>
</evidence>
<dbReference type="EMBL" id="LR589102">
    <property type="protein sequence ID" value="VTP00366.1"/>
    <property type="molecule type" value="Genomic_DNA"/>
</dbReference>
<sequence length="404" mass="43742">MWLPVSRSRATRSIPVSVLPLRSGQSIHRHTASYCCAIVGSSSWSRFGLGLPPFQLHGYHRKRGNLILMTEVTRADRFIKTAVEILGETGRTDFTVQEVVARSKTSLRAFYQHFSSKDELLLALFDRTIAQSVQVWRAETAGLDSTAALKLVFDRVGAQPETTTQDSLNRALSLYNQHLAETRPREYARVLSPLHRLIHDIVVQGITEGVFSPGLDVGAAAAIVMQTMVGALRLRWLGTELNGSTIDTGQLYDFCSRALGIRDTDGQSATPSLAELFAQIGMRPATGHGDEFAMTMPVSPQVVNTSGALQGGLLATLADVAGGQLGLEYLQPGTAMTTADLAIRYLRPIRQGSALAVPRVLRAGRRSLVMQIDIFGDSDSDSELAATATVNFAIVKHDGAPVDN</sequence>
<dbReference type="PANTHER" id="PTHR47506">
    <property type="entry name" value="TRANSCRIPTIONAL REGULATORY PROTEIN"/>
    <property type="match status" value="1"/>
</dbReference>
<feature type="domain" description="HTH tetR-type" evidence="6">
    <location>
        <begin position="72"/>
        <end position="132"/>
    </location>
</feature>
<dbReference type="InterPro" id="IPR009057">
    <property type="entry name" value="Homeodomain-like_sf"/>
</dbReference>
<dbReference type="Gene3D" id="1.10.357.10">
    <property type="entry name" value="Tetracycline Repressor, domain 2"/>
    <property type="match status" value="1"/>
</dbReference>
<evidence type="ECO:0000256" key="1">
    <source>
        <dbReference type="ARBA" id="ARBA00022801"/>
    </source>
</evidence>
<gene>
    <name evidence="7" type="ORF">BIN_B_03468</name>
</gene>
<evidence type="ECO:0000313" key="7">
    <source>
        <dbReference type="EMBL" id="VTP00366.1"/>
    </source>
</evidence>
<evidence type="ECO:0000259" key="6">
    <source>
        <dbReference type="PROSITE" id="PS50977"/>
    </source>
</evidence>
<dbReference type="Gene3D" id="3.10.129.10">
    <property type="entry name" value="Hotdog Thioesterase"/>
    <property type="match status" value="1"/>
</dbReference>
<proteinExistence type="predicted"/>
<dbReference type="PROSITE" id="PS50977">
    <property type="entry name" value="HTH_TETR_2"/>
    <property type="match status" value="1"/>
</dbReference>
<feature type="DNA-binding region" description="H-T-H motif" evidence="5">
    <location>
        <begin position="95"/>
        <end position="114"/>
    </location>
</feature>
<evidence type="ECO:0000256" key="5">
    <source>
        <dbReference type="PROSITE-ProRule" id="PRU00335"/>
    </source>
</evidence>
<evidence type="ECO:0000256" key="4">
    <source>
        <dbReference type="ARBA" id="ARBA00023163"/>
    </source>
</evidence>
<dbReference type="AlphaFoldDB" id="A0A653EUD3"/>
<organism evidence="7">
    <name type="scientific">Mycobacterium riyadhense</name>
    <dbReference type="NCBI Taxonomy" id="486698"/>
    <lineage>
        <taxon>Bacteria</taxon>
        <taxon>Bacillati</taxon>
        <taxon>Actinomycetota</taxon>
        <taxon>Actinomycetes</taxon>
        <taxon>Mycobacteriales</taxon>
        <taxon>Mycobacteriaceae</taxon>
        <taxon>Mycobacterium</taxon>
    </lineage>
</organism>
<accession>A0A653EUD3</accession>
<dbReference type="SUPFAM" id="SSF54637">
    <property type="entry name" value="Thioesterase/thiol ester dehydrase-isomerase"/>
    <property type="match status" value="1"/>
</dbReference>
<dbReference type="PANTHER" id="PTHR47506:SF7">
    <property type="entry name" value="TRANSCRIPTIONAL REGULATORY PROTEIN"/>
    <property type="match status" value="1"/>
</dbReference>
<dbReference type="InterPro" id="IPR006683">
    <property type="entry name" value="Thioestr_dom"/>
</dbReference>
<dbReference type="Pfam" id="PF00440">
    <property type="entry name" value="TetR_N"/>
    <property type="match status" value="1"/>
</dbReference>
<dbReference type="Pfam" id="PF03061">
    <property type="entry name" value="4HBT"/>
    <property type="match status" value="1"/>
</dbReference>
<keyword evidence="2" id="KW-0805">Transcription regulation</keyword>
<dbReference type="InterPro" id="IPR001647">
    <property type="entry name" value="HTH_TetR"/>
</dbReference>
<keyword evidence="1" id="KW-0378">Hydrolase</keyword>